<keyword evidence="4 7" id="KW-0863">Zinc-finger</keyword>
<evidence type="ECO:0000256" key="4">
    <source>
        <dbReference type="ARBA" id="ARBA00022771"/>
    </source>
</evidence>
<feature type="domain" description="C2H2-type" evidence="9">
    <location>
        <begin position="512"/>
        <end position="541"/>
    </location>
</feature>
<feature type="compositionally biased region" description="Acidic residues" evidence="8">
    <location>
        <begin position="146"/>
        <end position="160"/>
    </location>
</feature>
<comment type="caution">
    <text evidence="10">The sequence shown here is derived from an EMBL/GenBank/DDBJ whole genome shotgun (WGS) entry which is preliminary data.</text>
</comment>
<dbReference type="GO" id="GO:0008270">
    <property type="term" value="F:zinc ion binding"/>
    <property type="evidence" value="ECO:0007669"/>
    <property type="project" value="UniProtKB-KW"/>
</dbReference>
<feature type="region of interest" description="Disordered" evidence="8">
    <location>
        <begin position="110"/>
        <end position="232"/>
    </location>
</feature>
<feature type="domain" description="C2H2-type" evidence="9">
    <location>
        <begin position="748"/>
        <end position="775"/>
    </location>
</feature>
<dbReference type="EMBL" id="WIXP02000010">
    <property type="protein sequence ID" value="KAF6203607.1"/>
    <property type="molecule type" value="Genomic_DNA"/>
</dbReference>
<evidence type="ECO:0000256" key="5">
    <source>
        <dbReference type="ARBA" id="ARBA00022833"/>
    </source>
</evidence>
<evidence type="ECO:0000313" key="11">
    <source>
        <dbReference type="Proteomes" id="UP000466442"/>
    </source>
</evidence>
<dbReference type="FunFam" id="3.30.160.60:FF:000145">
    <property type="entry name" value="Zinc finger protein 574"/>
    <property type="match status" value="1"/>
</dbReference>
<dbReference type="AlphaFoldDB" id="A0A8S9X3R6"/>
<evidence type="ECO:0000259" key="9">
    <source>
        <dbReference type="PROSITE" id="PS50157"/>
    </source>
</evidence>
<feature type="domain" description="C2H2-type" evidence="9">
    <location>
        <begin position="545"/>
        <end position="573"/>
    </location>
</feature>
<dbReference type="SMART" id="SM00355">
    <property type="entry name" value="ZnF_C2H2"/>
    <property type="match status" value="19"/>
</dbReference>
<dbReference type="InterPro" id="IPR036236">
    <property type="entry name" value="Znf_C2H2_sf"/>
</dbReference>
<evidence type="ECO:0000256" key="6">
    <source>
        <dbReference type="ARBA" id="ARBA00023242"/>
    </source>
</evidence>
<dbReference type="SMART" id="SM00451">
    <property type="entry name" value="ZnF_U1"/>
    <property type="match status" value="5"/>
</dbReference>
<feature type="compositionally biased region" description="Basic and acidic residues" evidence="8">
    <location>
        <begin position="127"/>
        <end position="139"/>
    </location>
</feature>
<name>A0A8S9X3R6_APOLU</name>
<evidence type="ECO:0000256" key="8">
    <source>
        <dbReference type="SAM" id="MobiDB-lite"/>
    </source>
</evidence>
<feature type="domain" description="C2H2-type" evidence="9">
    <location>
        <begin position="657"/>
        <end position="683"/>
    </location>
</feature>
<keyword evidence="6" id="KW-0539">Nucleus</keyword>
<dbReference type="Gene3D" id="3.30.160.60">
    <property type="entry name" value="Classic Zinc Finger"/>
    <property type="match status" value="8"/>
</dbReference>
<dbReference type="PROSITE" id="PS50157">
    <property type="entry name" value="ZINC_FINGER_C2H2_2"/>
    <property type="match status" value="10"/>
</dbReference>
<evidence type="ECO:0000256" key="3">
    <source>
        <dbReference type="ARBA" id="ARBA00022737"/>
    </source>
</evidence>
<feature type="domain" description="C2H2-type" evidence="9">
    <location>
        <begin position="718"/>
        <end position="746"/>
    </location>
</feature>
<feature type="domain" description="C2H2-type" evidence="9">
    <location>
        <begin position="805"/>
        <end position="833"/>
    </location>
</feature>
<dbReference type="GO" id="GO:0001228">
    <property type="term" value="F:DNA-binding transcription activator activity, RNA polymerase II-specific"/>
    <property type="evidence" value="ECO:0007669"/>
    <property type="project" value="TreeGrafter"/>
</dbReference>
<gene>
    <name evidence="10" type="ORF">GE061_001939</name>
</gene>
<feature type="compositionally biased region" description="Basic and acidic residues" evidence="8">
    <location>
        <begin position="194"/>
        <end position="205"/>
    </location>
</feature>
<sequence length="1054" mass="120704">MSDEDDEDTHFCLRCNTTITGLDAYVVHRKSRCNQTQTSDRYGPGPSGLQVGTCHDDSPVSETPRIPDSELLLHSPSIHPTLTPPTPHKDEPQADDYFFSSLCLQSSSKMGDHPQALKPHGVLTRSKIMERSNVREEKSSSILQGEEVEAQEDSESEDSDDGRHPPPTSGGKWLPGFRPTQRATSILWKSAITPEHKPAETETRTEPQTAVRRPSAPPPSHTRGKWDSSERPWGPLRKPNAYWCGPCNRRLSSRIVYERHIKSELHFKRTNPWRTQVVLGKRARRRTQIAEESSLRMLNRKLPREVKSAKRRRGATVCDVCNYRVAPHLMGKHLISHYHCNHPRNDKNNEMVLKHMLSIVHQAPFQCGLCKFYCNTQQAFLSHWASEMHRQNDLKRSGVYWCPNCNFEADSSVDMSCHLVDDLHRDRVMIVNHSVPIIIQKITPLQCEVCGKCFRYNVQVRAHSKIWGHKQTRSTASNSYQEALICSECPYKCNSLVSFQRHCYMKHKKVPYFCRRCGLSFKSSAEVKAHRKSSAHRDAAGPKARQCPHCQMSFLKISSLKCHLEELHPDLKHRCLKCGERFTLKQQLSQHAISCQMVTKSDPGNVDDSETAVCLDELNPQEKDFSCDRCQFIGKTESELLVHKLLHDNAESKTGKFECPYCNKTFSDSYMKKHMMTHTSERPYTCKICNFSFSRQDTLNRHVVNIHHVETSRLELKLDCGLCDKQFSSPIALDRHVKSTHQNRKRSFQCSECDQAFYEKGTLDRHMQTHFGKKFHCPEEGCIFNARSQGELKIHARTHSESREFHCQQCSYSSKTKNQLSKHMKSVHMPKGKLKCPRCHFTCQTGTHLKRHLRMHSGSKPYQCPHCSFTCTSLDNLRKHIIYSKIHPGKTVYECQTDGCSFATNLSKDFKSHLVREHQVLMKDAMAHVAGIYKPNVDTFQGDGKIHETREGDHDEDVNQTDGVEAEEEEETTLQEYVYSTDVVEADARLPTLASVALTPAKTDEDIIFIHIGGPEEQPFDPHMFHQSFPIIETFPGQLMNDNVEIETTHEDTP</sequence>
<dbReference type="InterPro" id="IPR013087">
    <property type="entry name" value="Znf_C2H2_type"/>
</dbReference>
<feature type="domain" description="C2H2-type" evidence="9">
    <location>
        <begin position="573"/>
        <end position="603"/>
    </location>
</feature>
<keyword evidence="2" id="KW-0479">Metal-binding</keyword>
<dbReference type="GO" id="GO:0000978">
    <property type="term" value="F:RNA polymerase II cis-regulatory region sequence-specific DNA binding"/>
    <property type="evidence" value="ECO:0007669"/>
    <property type="project" value="TreeGrafter"/>
</dbReference>
<protein>
    <recommendedName>
        <fullName evidence="9">C2H2-type domain-containing protein</fullName>
    </recommendedName>
</protein>
<feature type="domain" description="C2H2-type" evidence="9">
    <location>
        <begin position="684"/>
        <end position="712"/>
    </location>
</feature>
<keyword evidence="3" id="KW-0677">Repeat</keyword>
<dbReference type="SUPFAM" id="SSF57667">
    <property type="entry name" value="beta-beta-alpha zinc fingers"/>
    <property type="match status" value="7"/>
</dbReference>
<keyword evidence="5" id="KW-0862">Zinc</keyword>
<evidence type="ECO:0000313" key="10">
    <source>
        <dbReference type="EMBL" id="KAF6203607.1"/>
    </source>
</evidence>
<dbReference type="OrthoDB" id="7788172at2759"/>
<reference evidence="10" key="1">
    <citation type="journal article" date="2021" name="Mol. Ecol. Resour.">
        <title>Apolygus lucorum genome provides insights into omnivorousness and mesophyll feeding.</title>
        <authorList>
            <person name="Liu Y."/>
            <person name="Liu H."/>
            <person name="Wang H."/>
            <person name="Huang T."/>
            <person name="Liu B."/>
            <person name="Yang B."/>
            <person name="Yin L."/>
            <person name="Li B."/>
            <person name="Zhang Y."/>
            <person name="Zhang S."/>
            <person name="Jiang F."/>
            <person name="Zhang X."/>
            <person name="Ren Y."/>
            <person name="Wang B."/>
            <person name="Wang S."/>
            <person name="Lu Y."/>
            <person name="Wu K."/>
            <person name="Fan W."/>
            <person name="Wang G."/>
        </authorList>
    </citation>
    <scope>NUCLEOTIDE SEQUENCE</scope>
    <source>
        <strain evidence="10">12Hb</strain>
    </source>
</reference>
<dbReference type="Pfam" id="PF00096">
    <property type="entry name" value="zf-C2H2"/>
    <property type="match status" value="4"/>
</dbReference>
<dbReference type="PROSITE" id="PS00028">
    <property type="entry name" value="ZINC_FINGER_C2H2_1"/>
    <property type="match status" value="8"/>
</dbReference>
<feature type="domain" description="C2H2-type" evidence="9">
    <location>
        <begin position="834"/>
        <end position="861"/>
    </location>
</feature>
<dbReference type="Proteomes" id="UP000466442">
    <property type="component" value="Unassembled WGS sequence"/>
</dbReference>
<feature type="region of interest" description="Disordered" evidence="8">
    <location>
        <begin position="942"/>
        <end position="967"/>
    </location>
</feature>
<dbReference type="PANTHER" id="PTHR24393:SF34">
    <property type="entry name" value="PR_SET DOMAIN 13"/>
    <property type="match status" value="1"/>
</dbReference>
<comment type="subcellular location">
    <subcellularLocation>
        <location evidence="1">Nucleus</location>
    </subcellularLocation>
</comment>
<dbReference type="PANTHER" id="PTHR24393">
    <property type="entry name" value="ZINC FINGER PROTEIN"/>
    <property type="match status" value="1"/>
</dbReference>
<feature type="domain" description="C2H2-type" evidence="9">
    <location>
        <begin position="445"/>
        <end position="474"/>
    </location>
</feature>
<proteinExistence type="predicted"/>
<keyword evidence="11" id="KW-1185">Reference proteome</keyword>
<accession>A0A8S9X3R6</accession>
<dbReference type="GO" id="GO:0005634">
    <property type="term" value="C:nucleus"/>
    <property type="evidence" value="ECO:0007669"/>
    <property type="project" value="UniProtKB-SubCell"/>
</dbReference>
<dbReference type="InterPro" id="IPR003604">
    <property type="entry name" value="Matrin/U1-like-C_Znf_C2H2"/>
</dbReference>
<evidence type="ECO:0000256" key="2">
    <source>
        <dbReference type="ARBA" id="ARBA00022723"/>
    </source>
</evidence>
<evidence type="ECO:0000256" key="7">
    <source>
        <dbReference type="PROSITE-ProRule" id="PRU00042"/>
    </source>
</evidence>
<feature type="compositionally biased region" description="Acidic residues" evidence="8">
    <location>
        <begin position="954"/>
        <end position="967"/>
    </location>
</feature>
<organism evidence="10 11">
    <name type="scientific">Apolygus lucorum</name>
    <name type="common">Small green plant bug</name>
    <name type="synonym">Lygocoris lucorum</name>
    <dbReference type="NCBI Taxonomy" id="248454"/>
    <lineage>
        <taxon>Eukaryota</taxon>
        <taxon>Metazoa</taxon>
        <taxon>Ecdysozoa</taxon>
        <taxon>Arthropoda</taxon>
        <taxon>Hexapoda</taxon>
        <taxon>Insecta</taxon>
        <taxon>Pterygota</taxon>
        <taxon>Neoptera</taxon>
        <taxon>Paraneoptera</taxon>
        <taxon>Hemiptera</taxon>
        <taxon>Heteroptera</taxon>
        <taxon>Panheteroptera</taxon>
        <taxon>Cimicomorpha</taxon>
        <taxon>Miridae</taxon>
        <taxon>Mirini</taxon>
        <taxon>Apolygus</taxon>
    </lineage>
</organism>
<evidence type="ECO:0000256" key="1">
    <source>
        <dbReference type="ARBA" id="ARBA00004123"/>
    </source>
</evidence>
<feature type="compositionally biased region" description="Basic and acidic residues" evidence="8">
    <location>
        <begin position="944"/>
        <end position="953"/>
    </location>
</feature>
<dbReference type="Pfam" id="PF12874">
    <property type="entry name" value="zf-met"/>
    <property type="match status" value="3"/>
</dbReference>
<dbReference type="FunFam" id="3.30.160.60:FF:000065">
    <property type="entry name" value="B-cell CLL/lymphoma 6, member B"/>
    <property type="match status" value="1"/>
</dbReference>